<dbReference type="SUPFAM" id="SSF54495">
    <property type="entry name" value="UBC-like"/>
    <property type="match status" value="1"/>
</dbReference>
<dbReference type="PANTHER" id="PTHR24067">
    <property type="entry name" value="UBIQUITIN-CONJUGATING ENZYME E2"/>
    <property type="match status" value="1"/>
</dbReference>
<dbReference type="GO" id="GO:0016740">
    <property type="term" value="F:transferase activity"/>
    <property type="evidence" value="ECO:0007669"/>
    <property type="project" value="UniProtKB-KW"/>
</dbReference>
<dbReference type="Gene3D" id="3.10.110.10">
    <property type="entry name" value="Ubiquitin Conjugating Enzyme"/>
    <property type="match status" value="1"/>
</dbReference>
<dbReference type="GO" id="GO:0005524">
    <property type="term" value="F:ATP binding"/>
    <property type="evidence" value="ECO:0007669"/>
    <property type="project" value="UniProtKB-UniRule"/>
</dbReference>
<keyword evidence="4" id="KW-0547">Nucleotide-binding</keyword>
<dbReference type="EMBL" id="GIBP01008211">
    <property type="protein sequence ID" value="NDV37180.1"/>
    <property type="molecule type" value="Transcribed_RNA"/>
</dbReference>
<reference evidence="6" key="1">
    <citation type="journal article" date="2020" name="J. Eukaryot. Microbiol.">
        <title>De novo Sequencing, Assembly and Annotation of the Transcriptome for the Free-Living Testate Amoeba Arcella intermedia.</title>
        <authorList>
            <person name="Ribeiro G.M."/>
            <person name="Porfirio-Sousa A.L."/>
            <person name="Maurer-Alcala X.X."/>
            <person name="Katz L.A."/>
            <person name="Lahr D.J.G."/>
        </authorList>
    </citation>
    <scope>NUCLEOTIDE SEQUENCE</scope>
</reference>
<evidence type="ECO:0000256" key="3">
    <source>
        <dbReference type="PROSITE-ProRule" id="PRU10133"/>
    </source>
</evidence>
<evidence type="ECO:0000313" key="6">
    <source>
        <dbReference type="EMBL" id="NDV37180.1"/>
    </source>
</evidence>
<keyword evidence="4" id="KW-0067">ATP-binding</keyword>
<dbReference type="CDD" id="cd23794">
    <property type="entry name" value="UBCc_UBE2F_UBE2M"/>
    <property type="match status" value="1"/>
</dbReference>
<evidence type="ECO:0000256" key="2">
    <source>
        <dbReference type="ARBA" id="ARBA00022786"/>
    </source>
</evidence>
<evidence type="ECO:0000256" key="1">
    <source>
        <dbReference type="ARBA" id="ARBA00022679"/>
    </source>
</evidence>
<dbReference type="InterPro" id="IPR000608">
    <property type="entry name" value="UBC"/>
</dbReference>
<feature type="domain" description="UBC core" evidence="5">
    <location>
        <begin position="3"/>
        <end position="152"/>
    </location>
</feature>
<comment type="similarity">
    <text evidence="4">Belongs to the ubiquitin-conjugating enzyme family.</text>
</comment>
<organism evidence="6">
    <name type="scientific">Arcella intermedia</name>
    <dbReference type="NCBI Taxonomy" id="1963864"/>
    <lineage>
        <taxon>Eukaryota</taxon>
        <taxon>Amoebozoa</taxon>
        <taxon>Tubulinea</taxon>
        <taxon>Elardia</taxon>
        <taxon>Arcellinida</taxon>
        <taxon>Sphaerothecina</taxon>
        <taxon>Arcellidae</taxon>
        <taxon>Arcella</taxon>
    </lineage>
</organism>
<dbReference type="InterPro" id="IPR016135">
    <property type="entry name" value="UBQ-conjugating_enzyme/RWD"/>
</dbReference>
<feature type="active site" description="Glycyl thioester intermediate" evidence="3">
    <location>
        <position position="85"/>
    </location>
</feature>
<dbReference type="InterPro" id="IPR023313">
    <property type="entry name" value="UBQ-conjugating_AS"/>
</dbReference>
<name>A0A6B2LK33_9EUKA</name>
<evidence type="ECO:0000256" key="4">
    <source>
        <dbReference type="RuleBase" id="RU362109"/>
    </source>
</evidence>
<dbReference type="PROSITE" id="PS00183">
    <property type="entry name" value="UBC_1"/>
    <property type="match status" value="1"/>
</dbReference>
<keyword evidence="2 4" id="KW-0833">Ubl conjugation pathway</keyword>
<proteinExistence type="inferred from homology"/>
<accession>A0A6B2LK33</accession>
<dbReference type="Pfam" id="PF00179">
    <property type="entry name" value="UQ_con"/>
    <property type="match status" value="1"/>
</dbReference>
<dbReference type="InterPro" id="IPR050113">
    <property type="entry name" value="Ub_conjugating_enzyme"/>
</dbReference>
<protein>
    <recommendedName>
        <fullName evidence="5">UBC core domain-containing protein</fullName>
    </recommendedName>
</protein>
<dbReference type="AlphaFoldDB" id="A0A6B2LK33"/>
<dbReference type="SMART" id="SM00212">
    <property type="entry name" value="UBCc"/>
    <property type="match status" value="1"/>
</dbReference>
<evidence type="ECO:0000259" key="5">
    <source>
        <dbReference type="PROSITE" id="PS50127"/>
    </source>
</evidence>
<sequence>MKMAEMRIQTDLNNLPEEPWFEIPPPDPNNLFLQEIEIVPPEGFWVGARYKFRCHIPKDYPFSPPKLHCDTLVYHPNIDLSGNVCISILKNNGKPEGWSIQRSLTDVLFGIAALFTEPNVDDPLNFEAADLLAKQPEEFKKLVRRTLKGETVTVNKESRKFEKLVN</sequence>
<dbReference type="PROSITE" id="PS50127">
    <property type="entry name" value="UBC_2"/>
    <property type="match status" value="1"/>
</dbReference>
<keyword evidence="1" id="KW-0808">Transferase</keyword>